<sequence>MNTRQKDILNLLLSEPEDYLVVQDFADRVKCSEKTIRNDLKTIEDYLNQHSDAQLIRKPGLGVYLNIEDHERVRLSRQLYTEHHAAQQQSDEERMLQIAYQLLMNPKPVSAKEMAAEHFLNKSSIKRDLNQIEVWLQRFGLTLVSKQRLGLKIEGSEKNKRKALARISELIDNPEFTSRFIKSQFLSHEVEFVKSEIRSLQKRHSLYFTDETFENLLLHTLLMIRRIKMKQPIT</sequence>
<evidence type="ECO:0000256" key="1">
    <source>
        <dbReference type="ARBA" id="ARBA00023015"/>
    </source>
</evidence>
<dbReference type="Pfam" id="PF05043">
    <property type="entry name" value="Mga"/>
    <property type="match status" value="1"/>
</dbReference>
<evidence type="ECO:0000256" key="2">
    <source>
        <dbReference type="ARBA" id="ARBA00023163"/>
    </source>
</evidence>
<feature type="domain" description="Helix-turn-helix type 11" evidence="4">
    <location>
        <begin position="4"/>
        <end position="62"/>
    </location>
</feature>
<dbReference type="EMBL" id="JARAFO010000208">
    <property type="protein sequence ID" value="MDE1454844.1"/>
    <property type="molecule type" value="Genomic_DNA"/>
</dbReference>
<feature type="non-terminal residue" evidence="5">
    <location>
        <position position="234"/>
    </location>
</feature>
<evidence type="ECO:0000259" key="4">
    <source>
        <dbReference type="Pfam" id="PF08279"/>
    </source>
</evidence>
<comment type="caution">
    <text evidence="5">The sequence shown here is derived from an EMBL/GenBank/DDBJ whole genome shotgun (WGS) entry which is preliminary data.</text>
</comment>
<evidence type="ECO:0000313" key="6">
    <source>
        <dbReference type="Proteomes" id="UP001216709"/>
    </source>
</evidence>
<dbReference type="InterPro" id="IPR036388">
    <property type="entry name" value="WH-like_DNA-bd_sf"/>
</dbReference>
<keyword evidence="1" id="KW-0805">Transcription regulation</keyword>
<gene>
    <name evidence="5" type="ORF">PVN32_22110</name>
</gene>
<accession>A0AAW6KFW0</accession>
<organism evidence="5 6">
    <name type="scientific">Bacillus paralicheniformis</name>
    <dbReference type="NCBI Taxonomy" id="1648923"/>
    <lineage>
        <taxon>Bacteria</taxon>
        <taxon>Bacillati</taxon>
        <taxon>Bacillota</taxon>
        <taxon>Bacilli</taxon>
        <taxon>Bacillales</taxon>
        <taxon>Bacillaceae</taxon>
        <taxon>Bacillus</taxon>
    </lineage>
</organism>
<evidence type="ECO:0000259" key="3">
    <source>
        <dbReference type="Pfam" id="PF05043"/>
    </source>
</evidence>
<dbReference type="Proteomes" id="UP001216709">
    <property type="component" value="Unassembled WGS sequence"/>
</dbReference>
<dbReference type="PANTHER" id="PTHR30185">
    <property type="entry name" value="CRYPTIC BETA-GLUCOSIDE BGL OPERON ANTITERMINATOR"/>
    <property type="match status" value="1"/>
</dbReference>
<dbReference type="Pfam" id="PF08279">
    <property type="entry name" value="HTH_11"/>
    <property type="match status" value="1"/>
</dbReference>
<keyword evidence="2" id="KW-0804">Transcription</keyword>
<dbReference type="InterPro" id="IPR007737">
    <property type="entry name" value="Mga_HTH"/>
</dbReference>
<dbReference type="InterPro" id="IPR050661">
    <property type="entry name" value="BglG_antiterminators"/>
</dbReference>
<protein>
    <submittedName>
        <fullName evidence="5">HTH domain-containing protein</fullName>
    </submittedName>
</protein>
<reference evidence="5" key="1">
    <citation type="submission" date="2022-12" db="EMBL/GenBank/DDBJ databases">
        <title>Draft Genome Sequences of Bacillus licheniformis and Bacillus paralicheniformis strains isolated from Irish skim milk powders.</title>
        <authorList>
            <person name="Lourenco A."/>
            <person name="Li F."/>
            <person name="Geraldine D."/>
            <person name="Tobin J.T."/>
            <person name="Butler F."/>
            <person name="Jordan K."/>
            <person name="Obrien T."/>
        </authorList>
    </citation>
    <scope>NUCLEOTIDE SEQUENCE</scope>
    <source>
        <strain evidence="5">3370</strain>
    </source>
</reference>
<feature type="domain" description="Mga helix-turn-helix" evidence="3">
    <location>
        <begin position="96"/>
        <end position="161"/>
    </location>
</feature>
<evidence type="ECO:0000313" key="5">
    <source>
        <dbReference type="EMBL" id="MDE1454844.1"/>
    </source>
</evidence>
<dbReference type="Gene3D" id="1.10.10.10">
    <property type="entry name" value="Winged helix-like DNA-binding domain superfamily/Winged helix DNA-binding domain"/>
    <property type="match status" value="2"/>
</dbReference>
<dbReference type="RefSeq" id="WP_274685742.1">
    <property type="nucleotide sequence ID" value="NZ_JARAFO010000208.1"/>
</dbReference>
<dbReference type="PANTHER" id="PTHR30185:SF12">
    <property type="entry name" value="TRANSCRIPTIONAL REGULATOR MANR"/>
    <property type="match status" value="1"/>
</dbReference>
<dbReference type="AlphaFoldDB" id="A0AAW6KFW0"/>
<proteinExistence type="predicted"/>
<dbReference type="InterPro" id="IPR013196">
    <property type="entry name" value="HTH_11"/>
</dbReference>
<name>A0AAW6KFW0_9BACI</name>